<evidence type="ECO:0000313" key="1">
    <source>
        <dbReference type="EMBL" id="KAI3816019.1"/>
    </source>
</evidence>
<dbReference type="EMBL" id="CM042022">
    <property type="protein sequence ID" value="KAI3816019.1"/>
    <property type="molecule type" value="Genomic_DNA"/>
</dbReference>
<reference evidence="2" key="1">
    <citation type="journal article" date="2022" name="Mol. Ecol. Resour.">
        <title>The genomes of chicory, endive, great burdock and yacon provide insights into Asteraceae palaeo-polyploidization history and plant inulin production.</title>
        <authorList>
            <person name="Fan W."/>
            <person name="Wang S."/>
            <person name="Wang H."/>
            <person name="Wang A."/>
            <person name="Jiang F."/>
            <person name="Liu H."/>
            <person name="Zhao H."/>
            <person name="Xu D."/>
            <person name="Zhang Y."/>
        </authorList>
    </citation>
    <scope>NUCLEOTIDE SEQUENCE [LARGE SCALE GENOMIC DNA]</scope>
    <source>
        <strain evidence="2">cv. Yunnan</strain>
    </source>
</reference>
<sequence>MKSFPISTEEIDFHSVLSKCRWFGNQSIVFSKRASSPPYRLCLGLQLCGCHCRIRSQAISGDVSYLTIGVSIMCSICCCMGCLLHNFLCLDRWEQFSSAVHSCVGGRLSRWRMGLLQLDRPTGIAIMTSFFLILYIASGRKSMTEVGKNSWNYPKS</sequence>
<dbReference type="Proteomes" id="UP001056120">
    <property type="component" value="Linkage Group LG05"/>
</dbReference>
<gene>
    <name evidence="1" type="ORF">L1987_15704</name>
</gene>
<organism evidence="1 2">
    <name type="scientific">Smallanthus sonchifolius</name>
    <dbReference type="NCBI Taxonomy" id="185202"/>
    <lineage>
        <taxon>Eukaryota</taxon>
        <taxon>Viridiplantae</taxon>
        <taxon>Streptophyta</taxon>
        <taxon>Embryophyta</taxon>
        <taxon>Tracheophyta</taxon>
        <taxon>Spermatophyta</taxon>
        <taxon>Magnoliopsida</taxon>
        <taxon>eudicotyledons</taxon>
        <taxon>Gunneridae</taxon>
        <taxon>Pentapetalae</taxon>
        <taxon>asterids</taxon>
        <taxon>campanulids</taxon>
        <taxon>Asterales</taxon>
        <taxon>Asteraceae</taxon>
        <taxon>Asteroideae</taxon>
        <taxon>Heliantheae alliance</taxon>
        <taxon>Millerieae</taxon>
        <taxon>Smallanthus</taxon>
    </lineage>
</organism>
<protein>
    <submittedName>
        <fullName evidence="1">Uncharacterized protein</fullName>
    </submittedName>
</protein>
<evidence type="ECO:0000313" key="2">
    <source>
        <dbReference type="Proteomes" id="UP001056120"/>
    </source>
</evidence>
<reference evidence="1 2" key="2">
    <citation type="journal article" date="2022" name="Mol. Ecol. Resour.">
        <title>The genomes of chicory, endive, great burdock and yacon provide insights into Asteraceae paleo-polyploidization history and plant inulin production.</title>
        <authorList>
            <person name="Fan W."/>
            <person name="Wang S."/>
            <person name="Wang H."/>
            <person name="Wang A."/>
            <person name="Jiang F."/>
            <person name="Liu H."/>
            <person name="Zhao H."/>
            <person name="Xu D."/>
            <person name="Zhang Y."/>
        </authorList>
    </citation>
    <scope>NUCLEOTIDE SEQUENCE [LARGE SCALE GENOMIC DNA]</scope>
    <source>
        <strain evidence="2">cv. Yunnan</strain>
        <tissue evidence="1">Leaves</tissue>
    </source>
</reference>
<proteinExistence type="predicted"/>
<accession>A0ACB9J763</accession>
<name>A0ACB9J763_9ASTR</name>
<comment type="caution">
    <text evidence="1">The sequence shown here is derived from an EMBL/GenBank/DDBJ whole genome shotgun (WGS) entry which is preliminary data.</text>
</comment>
<keyword evidence="2" id="KW-1185">Reference proteome</keyword>